<dbReference type="RefSeq" id="WP_191805230.1">
    <property type="nucleotide sequence ID" value="NZ_JACSQL010000032.1"/>
</dbReference>
<dbReference type="Proteomes" id="UP000608071">
    <property type="component" value="Unassembled WGS sequence"/>
</dbReference>
<evidence type="ECO:0008006" key="3">
    <source>
        <dbReference type="Google" id="ProtNLM"/>
    </source>
</evidence>
<keyword evidence="2" id="KW-1185">Reference proteome</keyword>
<comment type="caution">
    <text evidence="1">The sequence shown here is derived from an EMBL/GenBank/DDBJ whole genome shotgun (WGS) entry which is preliminary data.</text>
</comment>
<dbReference type="EMBL" id="JACSQL010000032">
    <property type="protein sequence ID" value="MBD7971369.1"/>
    <property type="molecule type" value="Genomic_DNA"/>
</dbReference>
<evidence type="ECO:0000313" key="2">
    <source>
        <dbReference type="Proteomes" id="UP000608071"/>
    </source>
</evidence>
<sequence>MEESKMGRPSIGIGKPVKITLPEQEWERIEEIVKRGHASSVADYFRQLHKSQNYK</sequence>
<evidence type="ECO:0000313" key="1">
    <source>
        <dbReference type="EMBL" id="MBD7971369.1"/>
    </source>
</evidence>
<proteinExistence type="predicted"/>
<reference evidence="1 2" key="1">
    <citation type="submission" date="2020-08" db="EMBL/GenBank/DDBJ databases">
        <title>A Genomic Blueprint of the Chicken Gut Microbiome.</title>
        <authorList>
            <person name="Gilroy R."/>
            <person name="Ravi A."/>
            <person name="Getino M."/>
            <person name="Pursley I."/>
            <person name="Horton D.L."/>
            <person name="Alikhan N.-F."/>
            <person name="Baker D."/>
            <person name="Gharbi K."/>
            <person name="Hall N."/>
            <person name="Watson M."/>
            <person name="Adriaenssens E.M."/>
            <person name="Foster-Nyarko E."/>
            <person name="Jarju S."/>
            <person name="Secka A."/>
            <person name="Antonio M."/>
            <person name="Oren A."/>
            <person name="Chaudhuri R."/>
            <person name="La Ragione R.M."/>
            <person name="Hildebrand F."/>
            <person name="Pallen M.J."/>
        </authorList>
    </citation>
    <scope>NUCLEOTIDE SEQUENCE [LARGE SCALE GENOMIC DNA]</scope>
    <source>
        <strain evidence="1 2">Sa2BVA9</strain>
    </source>
</reference>
<accession>A0ABR8T7N8</accession>
<protein>
    <recommendedName>
        <fullName evidence="3">CopG family transcriptional regulator</fullName>
    </recommendedName>
</protein>
<gene>
    <name evidence="1" type="ORF">H9647_25240</name>
</gene>
<name>A0ABR8T7N8_9BACL</name>
<organism evidence="1 2">
    <name type="scientific">Paenibacillus gallinarum</name>
    <dbReference type="NCBI Taxonomy" id="2762232"/>
    <lineage>
        <taxon>Bacteria</taxon>
        <taxon>Bacillati</taxon>
        <taxon>Bacillota</taxon>
        <taxon>Bacilli</taxon>
        <taxon>Bacillales</taxon>
        <taxon>Paenibacillaceae</taxon>
        <taxon>Paenibacillus</taxon>
    </lineage>
</organism>